<gene>
    <name evidence="1" type="ORF">HA51_06365</name>
</gene>
<sequence>MAKYQIDSIQYWPPFEHGGTQFSLSHLNVHEITFEGLKHSYTFVVTYGLHCFAKDDTSYNIPLIYEDGREKIRVCMERYEASKQIKNILQKLPTMALYHTAAERFFTLDMMNSATGQVEPYKICVAFYKEKRLLRMHILSAFFARTGPGAFGVAIPNKSMSIFKIALDTAASPRYAMGPKEARNRIKK</sequence>
<dbReference type="RefSeq" id="WP_084933388.1">
    <property type="nucleotide sequence ID" value="NZ_MLFR01000004.1"/>
</dbReference>
<name>A0A1X1D117_9GAMM</name>
<proteinExistence type="predicted"/>
<protein>
    <recommendedName>
        <fullName evidence="3">Stationary phase growth adaptation protein</fullName>
    </recommendedName>
</protein>
<evidence type="ECO:0000313" key="2">
    <source>
        <dbReference type="Proteomes" id="UP000193558"/>
    </source>
</evidence>
<dbReference type="AlphaFoldDB" id="A0A1X1D117"/>
<evidence type="ECO:0000313" key="1">
    <source>
        <dbReference type="EMBL" id="ORM70402.1"/>
    </source>
</evidence>
<organism evidence="1 2">
    <name type="scientific">Pantoea rwandensis</name>
    <dbReference type="NCBI Taxonomy" id="1076550"/>
    <lineage>
        <taxon>Bacteria</taxon>
        <taxon>Pseudomonadati</taxon>
        <taxon>Pseudomonadota</taxon>
        <taxon>Gammaproteobacteria</taxon>
        <taxon>Enterobacterales</taxon>
        <taxon>Erwiniaceae</taxon>
        <taxon>Pantoea</taxon>
    </lineage>
</organism>
<accession>A0A1X1D117</accession>
<evidence type="ECO:0008006" key="3">
    <source>
        <dbReference type="Google" id="ProtNLM"/>
    </source>
</evidence>
<reference evidence="1 2" key="1">
    <citation type="journal article" date="2017" name="Antonie Van Leeuwenhoek">
        <title>Phylogenomic resolution of the bacterial genus Pantoea and its relationship with Erwinia and Tatumella.</title>
        <authorList>
            <person name="Palmer M."/>
            <person name="Steenkamp E.T."/>
            <person name="Coetzee M.P."/>
            <person name="Chan W.Y."/>
            <person name="van Zyl E."/>
            <person name="De Maayer P."/>
            <person name="Coutinho T.A."/>
            <person name="Blom J."/>
            <person name="Smits T.H."/>
            <person name="Duffy B."/>
            <person name="Venter S.N."/>
        </authorList>
    </citation>
    <scope>NUCLEOTIDE SEQUENCE [LARGE SCALE GENOMIC DNA]</scope>
    <source>
        <strain evidence="1 2">LMG 26275</strain>
    </source>
</reference>
<dbReference type="OrthoDB" id="514079at2"/>
<dbReference type="EMBL" id="MLFR01000004">
    <property type="protein sequence ID" value="ORM70402.1"/>
    <property type="molecule type" value="Genomic_DNA"/>
</dbReference>
<dbReference type="Proteomes" id="UP000193558">
    <property type="component" value="Unassembled WGS sequence"/>
</dbReference>
<comment type="caution">
    <text evidence="1">The sequence shown here is derived from an EMBL/GenBank/DDBJ whole genome shotgun (WGS) entry which is preliminary data.</text>
</comment>